<dbReference type="GO" id="GO:0030288">
    <property type="term" value="C:outer membrane-bounded periplasmic space"/>
    <property type="evidence" value="ECO:0007669"/>
    <property type="project" value="InterPro"/>
</dbReference>
<dbReference type="Pfam" id="PF03783">
    <property type="entry name" value="CsgG"/>
    <property type="match status" value="1"/>
</dbReference>
<dbReference type="Gene3D" id="3.40.50.10610">
    <property type="entry name" value="ABC-type transport auxiliary lipoprotein component"/>
    <property type="match status" value="1"/>
</dbReference>
<organism evidence="1 2">
    <name type="scientific">Leptospira neocaledonica</name>
    <dbReference type="NCBI Taxonomy" id="2023192"/>
    <lineage>
        <taxon>Bacteria</taxon>
        <taxon>Pseudomonadati</taxon>
        <taxon>Spirochaetota</taxon>
        <taxon>Spirochaetia</taxon>
        <taxon>Leptospirales</taxon>
        <taxon>Leptospiraceae</taxon>
        <taxon>Leptospira</taxon>
    </lineage>
</organism>
<name>A0A2M9ZUN7_9LEPT</name>
<comment type="caution">
    <text evidence="1">The sequence shown here is derived from an EMBL/GenBank/DDBJ whole genome shotgun (WGS) entry which is preliminary data.</text>
</comment>
<evidence type="ECO:0000313" key="1">
    <source>
        <dbReference type="EMBL" id="PJZ75623.1"/>
    </source>
</evidence>
<keyword evidence="2" id="KW-1185">Reference proteome</keyword>
<dbReference type="AlphaFoldDB" id="A0A2M9ZUN7"/>
<dbReference type="EMBL" id="NPEA01000011">
    <property type="protein sequence ID" value="PJZ75623.1"/>
    <property type="molecule type" value="Genomic_DNA"/>
</dbReference>
<reference evidence="1 2" key="1">
    <citation type="submission" date="2017-07" db="EMBL/GenBank/DDBJ databases">
        <title>Leptospira spp. isolated from tropical soils.</title>
        <authorList>
            <person name="Thibeaux R."/>
            <person name="Iraola G."/>
            <person name="Ferres I."/>
            <person name="Bierque E."/>
            <person name="Girault D."/>
            <person name="Soupe-Gilbert M.-E."/>
            <person name="Picardeau M."/>
            <person name="Goarant C."/>
        </authorList>
    </citation>
    <scope>NUCLEOTIDE SEQUENCE [LARGE SCALE GENOMIC DNA]</scope>
    <source>
        <strain evidence="1 2">ES4-C-A1</strain>
    </source>
</reference>
<proteinExistence type="predicted"/>
<sequence>MDAPQMESKDIPSSLYNLLLERLINNGFSLVERARLDKAISEIQLSLSGITDHERLKLGKLLEADRLILVDKLEMESSENKSQKLSFFVRCVDTLNGQILWIEKVDTEFIAGAYDTPPRIKTILIERSVSNLIRRLKENGEI</sequence>
<dbReference type="InterPro" id="IPR005534">
    <property type="entry name" value="Curli_assmbl/transp-comp_CsgG"/>
</dbReference>
<accession>A0A2M9ZUN7</accession>
<dbReference type="OrthoDB" id="326254at2"/>
<dbReference type="Proteomes" id="UP000231843">
    <property type="component" value="Unassembled WGS sequence"/>
</dbReference>
<gene>
    <name evidence="1" type="ORF">CH365_17925</name>
</gene>
<evidence type="ECO:0000313" key="2">
    <source>
        <dbReference type="Proteomes" id="UP000231843"/>
    </source>
</evidence>
<protein>
    <submittedName>
        <fullName evidence="1">Uncharacterized protein</fullName>
    </submittedName>
</protein>